<sequence>MLEKETENETEKEKWQEKYDAMKSILQAAKMERITSKTFVATDDPIITAFLYTFLKDIAEWISSTYNDKQAKLMVAADFEESSFQSVGGECMISTKLSKTMKEIRKIK</sequence>
<keyword evidence="2" id="KW-1185">Reference proteome</keyword>
<dbReference type="STRING" id="1298598.JCM21714_1988"/>
<proteinExistence type="predicted"/>
<evidence type="ECO:0000313" key="1">
    <source>
        <dbReference type="EMBL" id="GAE92959.1"/>
    </source>
</evidence>
<organism evidence="1 2">
    <name type="scientific">Gracilibacillus boraciitolerans JCM 21714</name>
    <dbReference type="NCBI Taxonomy" id="1298598"/>
    <lineage>
        <taxon>Bacteria</taxon>
        <taxon>Bacillati</taxon>
        <taxon>Bacillota</taxon>
        <taxon>Bacilli</taxon>
        <taxon>Bacillales</taxon>
        <taxon>Bacillaceae</taxon>
        <taxon>Gracilibacillus</taxon>
    </lineage>
</organism>
<evidence type="ECO:0000313" key="2">
    <source>
        <dbReference type="Proteomes" id="UP000019102"/>
    </source>
</evidence>
<comment type="caution">
    <text evidence="1">The sequence shown here is derived from an EMBL/GenBank/DDBJ whole genome shotgun (WGS) entry which is preliminary data.</text>
</comment>
<dbReference type="EMBL" id="BAVS01000008">
    <property type="protein sequence ID" value="GAE92959.1"/>
    <property type="molecule type" value="Genomic_DNA"/>
</dbReference>
<accession>W4VJM7</accession>
<dbReference type="Proteomes" id="UP000019102">
    <property type="component" value="Unassembled WGS sequence"/>
</dbReference>
<dbReference type="eggNOG" id="ENOG5030802">
    <property type="taxonomic scope" value="Bacteria"/>
</dbReference>
<reference evidence="1 2" key="1">
    <citation type="journal article" date="2014" name="Genome Announc.">
        <title>Draft Genome Sequence of the Boron-Tolerant and Moderately Halotolerant Bacterium Gracilibacillus boraciitolerans JCM 21714T.</title>
        <authorList>
            <person name="Ahmed I."/>
            <person name="Oshima K."/>
            <person name="Suda W."/>
            <person name="Kitamura K."/>
            <person name="Iida T."/>
            <person name="Ohmori Y."/>
            <person name="Fujiwara T."/>
            <person name="Hattori M."/>
            <person name="Ohkuma M."/>
        </authorList>
    </citation>
    <scope>NUCLEOTIDE SEQUENCE [LARGE SCALE GENOMIC DNA]</scope>
    <source>
        <strain evidence="1 2">JCM 21714</strain>
    </source>
</reference>
<dbReference type="AlphaFoldDB" id="W4VJM7"/>
<protein>
    <submittedName>
        <fullName evidence="1">Uncharacterized protein</fullName>
    </submittedName>
</protein>
<gene>
    <name evidence="1" type="ORF">JCM21714_1988</name>
</gene>
<name>W4VJM7_9BACI</name>